<evidence type="ECO:0000256" key="3">
    <source>
        <dbReference type="ARBA" id="ARBA00005267"/>
    </source>
</evidence>
<keyword evidence="4 8" id="KW-0813">Transport</keyword>
<protein>
    <recommendedName>
        <fullName evidence="8">Flavodoxin</fullName>
    </recommendedName>
</protein>
<dbReference type="NCBIfam" id="NF005216">
    <property type="entry name" value="PRK06703.1"/>
    <property type="match status" value="1"/>
</dbReference>
<comment type="similarity">
    <text evidence="3 8">Belongs to the flavodoxin family.</text>
</comment>
<sequence>MNATCLIVYASMSGNTEELAQLIGEGINQAGVTVEIKDILMSDVVELKEYDGILLGAYTWGDGDLPDEFLDFYEEMNSLDFKGKMAAAFGSCDSSYDHWGRAVDILSNKLVELGAEVVLDGLKIDLAPTDSEKEQCIQFGQSFGKKMRGVSLK</sequence>
<keyword evidence="7 8" id="KW-0249">Electron transport</keyword>
<keyword evidence="5 8" id="KW-0285">Flavoprotein</keyword>
<dbReference type="EMBL" id="JAMQCR010000001">
    <property type="protein sequence ID" value="MCM2533927.1"/>
    <property type="molecule type" value="Genomic_DNA"/>
</dbReference>
<evidence type="ECO:0000256" key="5">
    <source>
        <dbReference type="ARBA" id="ARBA00022630"/>
    </source>
</evidence>
<comment type="cofactor">
    <cofactor evidence="1 8">
        <name>FMN</name>
        <dbReference type="ChEBI" id="CHEBI:58210"/>
    </cofactor>
</comment>
<dbReference type="PANTHER" id="PTHR42809">
    <property type="entry name" value="FLAVODOXIN 2"/>
    <property type="match status" value="1"/>
</dbReference>
<organism evidence="10 11">
    <name type="scientific">Neobacillus pocheonensis</name>
    <dbReference type="NCBI Taxonomy" id="363869"/>
    <lineage>
        <taxon>Bacteria</taxon>
        <taxon>Bacillati</taxon>
        <taxon>Bacillota</taxon>
        <taxon>Bacilli</taxon>
        <taxon>Bacillales</taxon>
        <taxon>Bacillaceae</taxon>
        <taxon>Neobacillus</taxon>
    </lineage>
</organism>
<comment type="function">
    <text evidence="2 8">Low-potential electron donor to a number of redox enzymes.</text>
</comment>
<dbReference type="Gene3D" id="3.40.50.360">
    <property type="match status" value="1"/>
</dbReference>
<evidence type="ECO:0000256" key="2">
    <source>
        <dbReference type="ARBA" id="ARBA00003297"/>
    </source>
</evidence>
<evidence type="ECO:0000259" key="9">
    <source>
        <dbReference type="PROSITE" id="PS50902"/>
    </source>
</evidence>
<dbReference type="PROSITE" id="PS00201">
    <property type="entry name" value="FLAVODOXIN"/>
    <property type="match status" value="1"/>
</dbReference>
<gene>
    <name evidence="10" type="ORF">NDK43_18120</name>
</gene>
<evidence type="ECO:0000256" key="6">
    <source>
        <dbReference type="ARBA" id="ARBA00022643"/>
    </source>
</evidence>
<dbReference type="InterPro" id="IPR050619">
    <property type="entry name" value="Flavodoxin"/>
</dbReference>
<evidence type="ECO:0000313" key="10">
    <source>
        <dbReference type="EMBL" id="MCM2533927.1"/>
    </source>
</evidence>
<dbReference type="NCBIfam" id="NF005246">
    <property type="entry name" value="PRK06756.1"/>
    <property type="match status" value="1"/>
</dbReference>
<name>A0ABT0WC77_9BACI</name>
<dbReference type="InterPro" id="IPR010087">
    <property type="entry name" value="Flav_short"/>
</dbReference>
<dbReference type="InterPro" id="IPR001226">
    <property type="entry name" value="Flavodoxin_CS"/>
</dbReference>
<dbReference type="PANTHER" id="PTHR42809:SF1">
    <property type="entry name" value="FLAVODOXIN 1"/>
    <property type="match status" value="1"/>
</dbReference>
<evidence type="ECO:0000256" key="4">
    <source>
        <dbReference type="ARBA" id="ARBA00022448"/>
    </source>
</evidence>
<evidence type="ECO:0000256" key="8">
    <source>
        <dbReference type="RuleBase" id="RU367037"/>
    </source>
</evidence>
<evidence type="ECO:0000256" key="7">
    <source>
        <dbReference type="ARBA" id="ARBA00022982"/>
    </source>
</evidence>
<feature type="domain" description="Flavodoxin-like" evidence="9">
    <location>
        <begin position="5"/>
        <end position="144"/>
    </location>
</feature>
<accession>A0ABT0WC77</accession>
<evidence type="ECO:0000256" key="1">
    <source>
        <dbReference type="ARBA" id="ARBA00001917"/>
    </source>
</evidence>
<dbReference type="Pfam" id="PF00258">
    <property type="entry name" value="Flavodoxin_1"/>
    <property type="match status" value="1"/>
</dbReference>
<dbReference type="SUPFAM" id="SSF52218">
    <property type="entry name" value="Flavoproteins"/>
    <property type="match status" value="1"/>
</dbReference>
<dbReference type="NCBIfam" id="TIGR01753">
    <property type="entry name" value="flav_short"/>
    <property type="match status" value="1"/>
</dbReference>
<keyword evidence="11" id="KW-1185">Reference proteome</keyword>
<dbReference type="PROSITE" id="PS50902">
    <property type="entry name" value="FLAVODOXIN_LIKE"/>
    <property type="match status" value="1"/>
</dbReference>
<reference evidence="10 11" key="1">
    <citation type="submission" date="2022-06" db="EMBL/GenBank/DDBJ databases">
        <authorList>
            <person name="Jeon C.O."/>
        </authorList>
    </citation>
    <scope>NUCLEOTIDE SEQUENCE [LARGE SCALE GENOMIC DNA]</scope>
    <source>
        <strain evidence="10 11">KCTC 13943</strain>
    </source>
</reference>
<dbReference type="Proteomes" id="UP001523262">
    <property type="component" value="Unassembled WGS sequence"/>
</dbReference>
<proteinExistence type="inferred from homology"/>
<keyword evidence="6 8" id="KW-0288">FMN</keyword>
<dbReference type="InterPro" id="IPR029039">
    <property type="entry name" value="Flavoprotein-like_sf"/>
</dbReference>
<comment type="caution">
    <text evidence="10">The sequence shown here is derived from an EMBL/GenBank/DDBJ whole genome shotgun (WGS) entry which is preliminary data.</text>
</comment>
<evidence type="ECO:0000313" key="11">
    <source>
        <dbReference type="Proteomes" id="UP001523262"/>
    </source>
</evidence>
<dbReference type="InterPro" id="IPR008254">
    <property type="entry name" value="Flavodoxin/NO_synth"/>
</dbReference>